<keyword evidence="2" id="KW-1185">Reference proteome</keyword>
<comment type="caution">
    <text evidence="1">The sequence shown here is derived from an EMBL/GenBank/DDBJ whole genome shotgun (WGS) entry which is preliminary data.</text>
</comment>
<evidence type="ECO:0000313" key="1">
    <source>
        <dbReference type="EMBL" id="ELY98866.1"/>
    </source>
</evidence>
<reference evidence="1 2" key="1">
    <citation type="journal article" date="2014" name="PLoS Genet.">
        <title>Phylogenetically driven sequencing of extremely halophilic archaea reveals strategies for static and dynamic osmo-response.</title>
        <authorList>
            <person name="Becker E.A."/>
            <person name="Seitzer P.M."/>
            <person name="Tritt A."/>
            <person name="Larsen D."/>
            <person name="Krusor M."/>
            <person name="Yao A.I."/>
            <person name="Wu D."/>
            <person name="Madern D."/>
            <person name="Eisen J.A."/>
            <person name="Darling A.E."/>
            <person name="Facciotti M.T."/>
        </authorList>
    </citation>
    <scope>NUCLEOTIDE SEQUENCE [LARGE SCALE GENOMIC DNA]</scope>
    <source>
        <strain evidence="1 2">JCM 10990</strain>
    </source>
</reference>
<dbReference type="Proteomes" id="UP000011693">
    <property type="component" value="Unassembled WGS sequence"/>
</dbReference>
<proteinExistence type="predicted"/>
<gene>
    <name evidence="1" type="ORF">C482_11333</name>
</gene>
<sequence length="121" mass="13968">MQVTVAFVVFQLRFEFGFVRYLTVFVPPTLDIVTSDVPQFGCCEPALVEVVTNLTVVRDTSDVCAGCLQHRTMFITWYVDLYIKAWARGISNRFIELEPVRWVVGFILRLKPQVFSLPIYN</sequence>
<evidence type="ECO:0000313" key="2">
    <source>
        <dbReference type="Proteomes" id="UP000011693"/>
    </source>
</evidence>
<protein>
    <submittedName>
        <fullName evidence="1">Uncharacterized protein</fullName>
    </submittedName>
</protein>
<accession>M0AKI5</accession>
<dbReference type="AlphaFoldDB" id="M0AKI5"/>
<organism evidence="1 2">
    <name type="scientific">Natrialba chahannaoensis JCM 10990</name>
    <dbReference type="NCBI Taxonomy" id="1227492"/>
    <lineage>
        <taxon>Archaea</taxon>
        <taxon>Methanobacteriati</taxon>
        <taxon>Methanobacteriota</taxon>
        <taxon>Stenosarchaea group</taxon>
        <taxon>Halobacteria</taxon>
        <taxon>Halobacteriales</taxon>
        <taxon>Natrialbaceae</taxon>
        <taxon>Natrialba</taxon>
    </lineage>
</organism>
<dbReference type="EMBL" id="AOIN01000060">
    <property type="protein sequence ID" value="ELY98866.1"/>
    <property type="molecule type" value="Genomic_DNA"/>
</dbReference>
<name>M0AKI5_9EURY</name>